<evidence type="ECO:0000313" key="5">
    <source>
        <dbReference type="Proteomes" id="UP000626109"/>
    </source>
</evidence>
<evidence type="ECO:0000256" key="2">
    <source>
        <dbReference type="SAM" id="SignalP"/>
    </source>
</evidence>
<feature type="signal peptide" evidence="2">
    <location>
        <begin position="1"/>
        <end position="21"/>
    </location>
</feature>
<dbReference type="Proteomes" id="UP000654075">
    <property type="component" value="Unassembled WGS sequence"/>
</dbReference>
<evidence type="ECO:0000256" key="1">
    <source>
        <dbReference type="SAM" id="Phobius"/>
    </source>
</evidence>
<keyword evidence="1" id="KW-0472">Membrane</keyword>
<reference evidence="4" key="1">
    <citation type="submission" date="2021-02" db="EMBL/GenBank/DDBJ databases">
        <authorList>
            <person name="Dougan E. K."/>
            <person name="Rhodes N."/>
            <person name="Thang M."/>
            <person name="Chan C."/>
        </authorList>
    </citation>
    <scope>NUCLEOTIDE SEQUENCE</scope>
</reference>
<organism evidence="4 5">
    <name type="scientific">Polarella glacialis</name>
    <name type="common">Dinoflagellate</name>
    <dbReference type="NCBI Taxonomy" id="89957"/>
    <lineage>
        <taxon>Eukaryota</taxon>
        <taxon>Sar</taxon>
        <taxon>Alveolata</taxon>
        <taxon>Dinophyceae</taxon>
        <taxon>Suessiales</taxon>
        <taxon>Suessiaceae</taxon>
        <taxon>Polarella</taxon>
    </lineage>
</organism>
<evidence type="ECO:0000313" key="3">
    <source>
        <dbReference type="EMBL" id="CAE8621289.1"/>
    </source>
</evidence>
<keyword evidence="6" id="KW-1185">Reference proteome</keyword>
<keyword evidence="1" id="KW-1133">Transmembrane helix</keyword>
<keyword evidence="1" id="KW-0812">Transmembrane</keyword>
<dbReference type="EMBL" id="CAJNNV010027697">
    <property type="protein sequence ID" value="CAE8621289.1"/>
    <property type="molecule type" value="Genomic_DNA"/>
</dbReference>
<proteinExistence type="predicted"/>
<gene>
    <name evidence="3" type="ORF">PGLA1383_LOCUS38810</name>
    <name evidence="4" type="ORF">PGLA2088_LOCUS18007</name>
</gene>
<comment type="caution">
    <text evidence="4">The sequence shown here is derived from an EMBL/GenBank/DDBJ whole genome shotgun (WGS) entry which is preliminary data.</text>
</comment>
<evidence type="ECO:0000313" key="4">
    <source>
        <dbReference type="EMBL" id="CAE8672325.1"/>
    </source>
</evidence>
<sequence>MAFARLIFELCAALLVVAGNAQFGTPPQSASGTSGGMFSGVSSMLSKLMGGGTGTGGSKLPAVCQSNPQSCCQASSCWTIPGLGCTPDRNAKCVGTSIFNPHGVCQCPDNGYCGDGKCKSAGGAITGNSQTSSASNTNNGFGSSSGTSNGFGNSFGRLYDAAESQAIPPEDHTVVLMGYAAFVAGFVMLGAVVIRRLRHKAERSSQQGELELLQDPEEELAVGFE</sequence>
<name>A0A813JBL5_POLGL</name>
<feature type="chain" id="PRO_5036222192" evidence="2">
    <location>
        <begin position="22"/>
        <end position="225"/>
    </location>
</feature>
<dbReference type="EMBL" id="CAJNNW010024423">
    <property type="protein sequence ID" value="CAE8672325.1"/>
    <property type="molecule type" value="Genomic_DNA"/>
</dbReference>
<evidence type="ECO:0000313" key="6">
    <source>
        <dbReference type="Proteomes" id="UP000654075"/>
    </source>
</evidence>
<keyword evidence="2" id="KW-0732">Signal</keyword>
<accession>A0A813JBL5</accession>
<protein>
    <submittedName>
        <fullName evidence="4">Uncharacterized protein</fullName>
    </submittedName>
</protein>
<feature type="transmembrane region" description="Helical" evidence="1">
    <location>
        <begin position="174"/>
        <end position="194"/>
    </location>
</feature>
<dbReference type="Proteomes" id="UP000626109">
    <property type="component" value="Unassembled WGS sequence"/>
</dbReference>
<dbReference type="AlphaFoldDB" id="A0A813JBL5"/>